<dbReference type="PANTHER" id="PTHR37841">
    <property type="entry name" value="GLR2918 PROTEIN"/>
    <property type="match status" value="1"/>
</dbReference>
<organism evidence="1 2">
    <name type="scientific">Leyella stercorea</name>
    <dbReference type="NCBI Taxonomy" id="363265"/>
    <lineage>
        <taxon>Bacteria</taxon>
        <taxon>Pseudomonadati</taxon>
        <taxon>Bacteroidota</taxon>
        <taxon>Bacteroidia</taxon>
        <taxon>Bacteroidales</taxon>
        <taxon>Prevotellaceae</taxon>
        <taxon>Leyella</taxon>
    </lineage>
</organism>
<sequence>MKRTILSLLLVVAYGLVSYAQSLVPMHNSKGQFGYGEKGNKKFTIKPQWDEARPFNEYGIAIVRKGMKWGFIDRRGKAVGKSMGYSLITDHEGTDYWLVALGGKFTDKPIKHNAAFPPLAQGFRGSKNYNIKGAKWGLMAKDGRYIVEPKYNAISSGRDGMTVVRKGQFYGYVNNLGKEVVPVKQWLLSPFNNLGYAYTMPKAGKMEIVDKTGRVIISAKEKVGLFTTFKNSGIGTPEFLNADSLLSNKALWNDSIHIMPVVAMYFAGVANKYYGFTWNNTSIPYIHATKGKGKKARVVVYDLQGNQLIPDDANVTSVYAPSENVCFAQKDGKWGFYDLNTHQFTVLDQNRTYYPFHEGLSLSFNDKEDNNYYFVDRQGNKVSDTWDDMGSFNGEGYYSMEKNGKWGLIDSKGCELLPFVYEMIYKPIDGYMEVDQEKGKQGICDVKGNVIVPAKYNYVWNIGKGFFLVEDSTATYDRWGILNSKNEAVIPVKCDTLTAHIDNAGKLHVFKKDKGASCYTKVKISTSGNLSYEPTPYTWIGDLKNRSVEVGQFFTDKSDRFGYMIGDEEVFPAVTSKEAETAALMDYLKENGFRKLNATEARVIAKRAYSLLFKFTEKDIKNTLDNDLWDF</sequence>
<evidence type="ECO:0000313" key="1">
    <source>
        <dbReference type="EMBL" id="RHK51099.1"/>
    </source>
</evidence>
<reference evidence="1 2" key="1">
    <citation type="submission" date="2018-08" db="EMBL/GenBank/DDBJ databases">
        <title>A genome reference for cultivated species of the human gut microbiota.</title>
        <authorList>
            <person name="Zou Y."/>
            <person name="Xue W."/>
            <person name="Luo G."/>
        </authorList>
    </citation>
    <scope>NUCLEOTIDE SEQUENCE [LARGE SCALE GENOMIC DNA]</scope>
    <source>
        <strain evidence="1 2">AF42-9</strain>
    </source>
</reference>
<comment type="caution">
    <text evidence="1">The sequence shown here is derived from an EMBL/GenBank/DDBJ whole genome shotgun (WGS) entry which is preliminary data.</text>
</comment>
<gene>
    <name evidence="1" type="ORF">DW060_05690</name>
</gene>
<evidence type="ECO:0000313" key="2">
    <source>
        <dbReference type="Proteomes" id="UP000286598"/>
    </source>
</evidence>
<name>A0A415GNB4_9BACT</name>
<dbReference type="AlphaFoldDB" id="A0A415GNB4"/>
<dbReference type="PANTHER" id="PTHR37841:SF1">
    <property type="entry name" value="DUF3298 DOMAIN-CONTAINING PROTEIN"/>
    <property type="match status" value="1"/>
</dbReference>
<accession>A0A415GNB4</accession>
<proteinExistence type="predicted"/>
<dbReference type="Proteomes" id="UP000286598">
    <property type="component" value="Unassembled WGS sequence"/>
</dbReference>
<dbReference type="EMBL" id="QRNO01000021">
    <property type="protein sequence ID" value="RHK51099.1"/>
    <property type="molecule type" value="Genomic_DNA"/>
</dbReference>
<keyword evidence="2" id="KW-1185">Reference proteome</keyword>
<protein>
    <submittedName>
        <fullName evidence="1">WG repeat-containing protein</fullName>
    </submittedName>
</protein>
<dbReference type="OrthoDB" id="5464673at2"/>
<dbReference type="InterPro" id="IPR032774">
    <property type="entry name" value="WG_beta_rep"/>
</dbReference>
<dbReference type="Pfam" id="PF14903">
    <property type="entry name" value="WG_beta_rep"/>
    <property type="match status" value="4"/>
</dbReference>